<feature type="non-terminal residue" evidence="1">
    <location>
        <position position="69"/>
    </location>
</feature>
<gene>
    <name evidence="1" type="ORF">GYA55_08975</name>
</gene>
<comment type="caution">
    <text evidence="1">The sequence shown here is derived from an EMBL/GenBank/DDBJ whole genome shotgun (WGS) entry which is preliminary data.</text>
</comment>
<sequence length="69" mass="7912">MKPTLQFKFDHNLDFQLEAIQAVTDLFQGLPRHDTAFTLGDGTVPNLPEGQVFSRAWLRENLNAVQKRE</sequence>
<evidence type="ECO:0000313" key="2">
    <source>
        <dbReference type="Proteomes" id="UP000524246"/>
    </source>
</evidence>
<dbReference type="EMBL" id="JAAZON010000401">
    <property type="protein sequence ID" value="NMC63287.1"/>
    <property type="molecule type" value="Genomic_DNA"/>
</dbReference>
<name>A0A7X9FS22_9DELT</name>
<evidence type="ECO:0000313" key="1">
    <source>
        <dbReference type="EMBL" id="NMC63287.1"/>
    </source>
</evidence>
<dbReference type="AlphaFoldDB" id="A0A7X9FS22"/>
<organism evidence="1 2">
    <name type="scientific">SAR324 cluster bacterium</name>
    <dbReference type="NCBI Taxonomy" id="2024889"/>
    <lineage>
        <taxon>Bacteria</taxon>
        <taxon>Deltaproteobacteria</taxon>
        <taxon>SAR324 cluster</taxon>
    </lineage>
</organism>
<dbReference type="Proteomes" id="UP000524246">
    <property type="component" value="Unassembled WGS sequence"/>
</dbReference>
<proteinExistence type="predicted"/>
<protein>
    <submittedName>
        <fullName evidence="1">Uncharacterized protein</fullName>
    </submittedName>
</protein>
<accession>A0A7X9FS22</accession>
<reference evidence="1 2" key="1">
    <citation type="journal article" date="2020" name="Biotechnol. Biofuels">
        <title>New insights from the biogas microbiome by comprehensive genome-resolved metagenomics of nearly 1600 species originating from multiple anaerobic digesters.</title>
        <authorList>
            <person name="Campanaro S."/>
            <person name="Treu L."/>
            <person name="Rodriguez-R L.M."/>
            <person name="Kovalovszki A."/>
            <person name="Ziels R.M."/>
            <person name="Maus I."/>
            <person name="Zhu X."/>
            <person name="Kougias P.G."/>
            <person name="Basile A."/>
            <person name="Luo G."/>
            <person name="Schluter A."/>
            <person name="Konstantinidis K.T."/>
            <person name="Angelidaki I."/>
        </authorList>
    </citation>
    <scope>NUCLEOTIDE SEQUENCE [LARGE SCALE GENOMIC DNA]</scope>
    <source>
        <strain evidence="1">AS27yjCOA_65</strain>
    </source>
</reference>